<sequence length="330" mass="36824">MTVDTYLTDYPTAYTPCNPLLIRQEFVANSFRERTLASDMPGYTLIYTPASELVSKVPLNRPLMSQTAQAGGLGQVKTHQQVAAPVVKMQQSMVTTIAPQAAPVVVVALLQAQPGAVQPVTVSQRLTVAETELVVVTIMQSMPSAPAILPAKIKQLLPNMGASYSKCSSEEKESEILEPTSQRLEDKDSMEAKTQQEEIEEAKVQTLIDTTIMTMSRIDVRLDKTQETSQEIAVLFKDPKAHDLHAKCEALQAKIQEQKRLAQQKFLHQQTIQKKMKEQSCSDDGSDSAVTATDLMIMADFMEKEFQEYIFPEESNKCWPKVHWKDLFGN</sequence>
<name>A0A915IMN5_ROMCU</name>
<dbReference type="WBParaSite" id="nRc.2.0.1.t15129-RA">
    <property type="protein sequence ID" value="nRc.2.0.1.t15129-RA"/>
    <property type="gene ID" value="nRc.2.0.1.g15129"/>
</dbReference>
<dbReference type="Proteomes" id="UP000887565">
    <property type="component" value="Unplaced"/>
</dbReference>
<dbReference type="AlphaFoldDB" id="A0A915IMN5"/>
<reference evidence="2" key="1">
    <citation type="submission" date="2022-11" db="UniProtKB">
        <authorList>
            <consortium name="WormBaseParasite"/>
        </authorList>
    </citation>
    <scope>IDENTIFICATION</scope>
</reference>
<evidence type="ECO:0000313" key="1">
    <source>
        <dbReference type="Proteomes" id="UP000887565"/>
    </source>
</evidence>
<accession>A0A915IMN5</accession>
<evidence type="ECO:0000313" key="2">
    <source>
        <dbReference type="WBParaSite" id="nRc.2.0.1.t15129-RA"/>
    </source>
</evidence>
<keyword evidence="1" id="KW-1185">Reference proteome</keyword>
<proteinExistence type="predicted"/>
<organism evidence="1 2">
    <name type="scientific">Romanomermis culicivorax</name>
    <name type="common">Nematode worm</name>
    <dbReference type="NCBI Taxonomy" id="13658"/>
    <lineage>
        <taxon>Eukaryota</taxon>
        <taxon>Metazoa</taxon>
        <taxon>Ecdysozoa</taxon>
        <taxon>Nematoda</taxon>
        <taxon>Enoplea</taxon>
        <taxon>Dorylaimia</taxon>
        <taxon>Mermithida</taxon>
        <taxon>Mermithoidea</taxon>
        <taxon>Mermithidae</taxon>
        <taxon>Romanomermis</taxon>
    </lineage>
</organism>
<protein>
    <submittedName>
        <fullName evidence="2">Uncharacterized protein</fullName>
    </submittedName>
</protein>